<name>A0A0D7BM65_9AGAR</name>
<gene>
    <name evidence="1" type="ORF">CYLTODRAFT_486961</name>
</gene>
<sequence>MSFDPRFPPSNASTYLQVACRCFVTLADHDLEANGAILTDDFAWYGRPKSAGFPEKADKAMLRSMMELIPASFEKGAMKYTIHNVYESKAEDGAFALIILAESNSTSKLGTPWHNEYAVVLEFSGPASDPKIRVISETQDSKSIVDFGIAEETKRNELAAKS</sequence>
<dbReference type="InterPro" id="IPR032710">
    <property type="entry name" value="NTF2-like_dom_sf"/>
</dbReference>
<keyword evidence="2" id="KW-1185">Reference proteome</keyword>
<dbReference type="AlphaFoldDB" id="A0A0D7BM65"/>
<protein>
    <recommendedName>
        <fullName evidence="3">SnoaL-like domain-containing protein</fullName>
    </recommendedName>
</protein>
<evidence type="ECO:0000313" key="2">
    <source>
        <dbReference type="Proteomes" id="UP000054007"/>
    </source>
</evidence>
<evidence type="ECO:0000313" key="1">
    <source>
        <dbReference type="EMBL" id="KIY71668.1"/>
    </source>
</evidence>
<reference evidence="1 2" key="1">
    <citation type="journal article" date="2015" name="Fungal Genet. Biol.">
        <title>Evolution of novel wood decay mechanisms in Agaricales revealed by the genome sequences of Fistulina hepatica and Cylindrobasidium torrendii.</title>
        <authorList>
            <person name="Floudas D."/>
            <person name="Held B.W."/>
            <person name="Riley R."/>
            <person name="Nagy L.G."/>
            <person name="Koehler G."/>
            <person name="Ransdell A.S."/>
            <person name="Younus H."/>
            <person name="Chow J."/>
            <person name="Chiniquy J."/>
            <person name="Lipzen A."/>
            <person name="Tritt A."/>
            <person name="Sun H."/>
            <person name="Haridas S."/>
            <person name="LaButti K."/>
            <person name="Ohm R.A."/>
            <person name="Kues U."/>
            <person name="Blanchette R.A."/>
            <person name="Grigoriev I.V."/>
            <person name="Minto R.E."/>
            <person name="Hibbett D.S."/>
        </authorList>
    </citation>
    <scope>NUCLEOTIDE SEQUENCE [LARGE SCALE GENOMIC DNA]</scope>
    <source>
        <strain evidence="1 2">FP15055 ss-10</strain>
    </source>
</reference>
<evidence type="ECO:0008006" key="3">
    <source>
        <dbReference type="Google" id="ProtNLM"/>
    </source>
</evidence>
<organism evidence="1 2">
    <name type="scientific">Cylindrobasidium torrendii FP15055 ss-10</name>
    <dbReference type="NCBI Taxonomy" id="1314674"/>
    <lineage>
        <taxon>Eukaryota</taxon>
        <taxon>Fungi</taxon>
        <taxon>Dikarya</taxon>
        <taxon>Basidiomycota</taxon>
        <taxon>Agaricomycotina</taxon>
        <taxon>Agaricomycetes</taxon>
        <taxon>Agaricomycetidae</taxon>
        <taxon>Agaricales</taxon>
        <taxon>Marasmiineae</taxon>
        <taxon>Physalacriaceae</taxon>
        <taxon>Cylindrobasidium</taxon>
    </lineage>
</organism>
<dbReference type="EMBL" id="KN880451">
    <property type="protein sequence ID" value="KIY71668.1"/>
    <property type="molecule type" value="Genomic_DNA"/>
</dbReference>
<dbReference type="Proteomes" id="UP000054007">
    <property type="component" value="Unassembled WGS sequence"/>
</dbReference>
<dbReference type="SUPFAM" id="SSF54427">
    <property type="entry name" value="NTF2-like"/>
    <property type="match status" value="1"/>
</dbReference>
<dbReference type="Gene3D" id="3.10.450.50">
    <property type="match status" value="1"/>
</dbReference>
<accession>A0A0D7BM65</accession>
<proteinExistence type="predicted"/>
<dbReference type="OrthoDB" id="3758478at2759"/>